<accession>A0AAD1AH23</accession>
<organism evidence="1 2">
    <name type="scientific">Rathayibacter iranicus</name>
    <dbReference type="NCBI Taxonomy" id="59737"/>
    <lineage>
        <taxon>Bacteria</taxon>
        <taxon>Bacillati</taxon>
        <taxon>Actinomycetota</taxon>
        <taxon>Actinomycetes</taxon>
        <taxon>Micrococcales</taxon>
        <taxon>Microbacteriaceae</taxon>
        <taxon>Rathayibacter</taxon>
    </lineage>
</organism>
<dbReference type="EMBL" id="CP028130">
    <property type="protein sequence ID" value="AZZ56484.1"/>
    <property type="molecule type" value="Genomic_DNA"/>
</dbReference>
<dbReference type="AlphaFoldDB" id="A0AAD1AH23"/>
<dbReference type="Proteomes" id="UP000283946">
    <property type="component" value="Chromosome"/>
</dbReference>
<evidence type="ECO:0000313" key="2">
    <source>
        <dbReference type="Proteomes" id="UP000283946"/>
    </source>
</evidence>
<reference evidence="1 2" key="1">
    <citation type="submission" date="2018-03" db="EMBL/GenBank/DDBJ databases">
        <title>Bacteriophage NCPPB3778 and a type I-E CRISPR drive the evolution of the US Biological Select Agent, Rathayibacter toxicus.</title>
        <authorList>
            <person name="Davis E.W.II."/>
            <person name="Tabima J.F."/>
            <person name="Weisberg A.J."/>
            <person name="Dantas Lopes L."/>
            <person name="Wiseman M.S."/>
            <person name="Wiseman M.S."/>
            <person name="Pupko T."/>
            <person name="Belcher M.S."/>
            <person name="Sechler A.J."/>
            <person name="Tancos M.A."/>
            <person name="Schroeder B.K."/>
            <person name="Murray T.D."/>
            <person name="Luster D.G."/>
            <person name="Schneider W.L."/>
            <person name="Rogers E."/>
            <person name="Andreote F.D."/>
            <person name="Grunwald N.J."/>
            <person name="Putnam M.L."/>
            <person name="Chang J.H."/>
        </authorList>
    </citation>
    <scope>NUCLEOTIDE SEQUENCE [LARGE SCALE GENOMIC DNA]</scope>
    <source>
        <strain evidence="1 2">NCCPB 2253</strain>
    </source>
</reference>
<name>A0AAD1AH23_9MICO</name>
<gene>
    <name evidence="1" type="ORF">C7V51_11800</name>
</gene>
<dbReference type="KEGG" id="ria:C7V51_11800"/>
<protein>
    <submittedName>
        <fullName evidence="1">Uncharacterized protein</fullName>
    </submittedName>
</protein>
<dbReference type="RefSeq" id="WP_104265629.1">
    <property type="nucleotide sequence ID" value="NZ_CP028130.1"/>
</dbReference>
<sequence>MLKEVGFQRKKGRTVLPLYEGWQGWVGLNSSGWTPRDGIIYPIIGVICDEVQSTYYDVQPELPGRNFPTPTITMPLGYAADVPELRQWIFTNDGTVEKQAADLTQAVVDIGIPYMRRHASLDAIRKRLSGDNIRPTPFNAEEKLAVTILVQDGYEAARAHIKAELAKISGKEDPSSQYDRKFAEKFLAYLDRTAR</sequence>
<proteinExistence type="predicted"/>
<evidence type="ECO:0000313" key="1">
    <source>
        <dbReference type="EMBL" id="AZZ56484.1"/>
    </source>
</evidence>